<sequence length="278" mass="30088">MSVIDRFREVAEQLTPAEHQLIKQILNSPRDVALGTASNLAQSIGVHEATASRLAKKLGYPSYSRFRAAIQEEFIVRADPAARVRNTLQQGTEAGLLSDLIRQEIEALARIEQYLDDEAILAAAAALAGARRIFIFARGNAQALAVLMERRLRRMGRPVVLLTGDGRDLAEQLLVMGPEDALFGFAFRRQPTHYAALFEHAAGIGAASVVVSGTVGPSLQPAAQHLLFAPRAGRQDAFQTLTVPMAICNGLVLAMAKVDPRGSLDNLEKLGQLIDAFE</sequence>
<dbReference type="GO" id="GO:1901135">
    <property type="term" value="P:carbohydrate derivative metabolic process"/>
    <property type="evidence" value="ECO:0007669"/>
    <property type="project" value="InterPro"/>
</dbReference>
<dbReference type="InterPro" id="IPR009057">
    <property type="entry name" value="Homeodomain-like_sf"/>
</dbReference>
<dbReference type="SUPFAM" id="SSF46689">
    <property type="entry name" value="Homeodomain-like"/>
    <property type="match status" value="1"/>
</dbReference>
<name>A0A1K2HVG3_9HYPH</name>
<keyword evidence="4" id="KW-1185">Reference proteome</keyword>
<accession>A0A1K2HVG3</accession>
<dbReference type="PROSITE" id="PS51071">
    <property type="entry name" value="HTH_RPIR"/>
    <property type="match status" value="1"/>
</dbReference>
<dbReference type="STRING" id="665118.SAMN02983003_1123"/>
<dbReference type="AlphaFoldDB" id="A0A1K2HVG3"/>
<dbReference type="InterPro" id="IPR036388">
    <property type="entry name" value="WH-like_DNA-bd_sf"/>
</dbReference>
<dbReference type="InterPro" id="IPR047640">
    <property type="entry name" value="RpiR-like"/>
</dbReference>
<dbReference type="PANTHER" id="PTHR30514:SF18">
    <property type="entry name" value="RPIR-FAMILY TRANSCRIPTIONAL REGULATOR"/>
    <property type="match status" value="1"/>
</dbReference>
<protein>
    <submittedName>
        <fullName evidence="3">Transcriptional regulator, RpiR family</fullName>
    </submittedName>
</protein>
<evidence type="ECO:0000313" key="3">
    <source>
        <dbReference type="EMBL" id="SFZ82520.1"/>
    </source>
</evidence>
<dbReference type="Proteomes" id="UP000183447">
    <property type="component" value="Unassembled WGS sequence"/>
</dbReference>
<dbReference type="OrthoDB" id="3574600at2"/>
<dbReference type="GO" id="GO:0097367">
    <property type="term" value="F:carbohydrate derivative binding"/>
    <property type="evidence" value="ECO:0007669"/>
    <property type="project" value="InterPro"/>
</dbReference>
<dbReference type="InterPro" id="IPR001347">
    <property type="entry name" value="SIS_dom"/>
</dbReference>
<reference evidence="3 4" key="1">
    <citation type="submission" date="2016-11" db="EMBL/GenBank/DDBJ databases">
        <authorList>
            <person name="Jaros S."/>
            <person name="Januszkiewicz K."/>
            <person name="Wedrychowicz H."/>
        </authorList>
    </citation>
    <scope>NUCLEOTIDE SEQUENCE [LARGE SCALE GENOMIC DNA]</scope>
    <source>
        <strain evidence="3 4">ATCC 23634</strain>
    </source>
</reference>
<feature type="domain" description="HTH rpiR-type" evidence="1">
    <location>
        <begin position="1"/>
        <end position="77"/>
    </location>
</feature>
<dbReference type="Gene3D" id="3.40.50.10490">
    <property type="entry name" value="Glucose-6-phosphate isomerase like protein, domain 1"/>
    <property type="match status" value="1"/>
</dbReference>
<evidence type="ECO:0000259" key="2">
    <source>
        <dbReference type="PROSITE" id="PS51464"/>
    </source>
</evidence>
<dbReference type="GO" id="GO:0003677">
    <property type="term" value="F:DNA binding"/>
    <property type="evidence" value="ECO:0007669"/>
    <property type="project" value="InterPro"/>
</dbReference>
<dbReference type="GO" id="GO:0003700">
    <property type="term" value="F:DNA-binding transcription factor activity"/>
    <property type="evidence" value="ECO:0007669"/>
    <property type="project" value="InterPro"/>
</dbReference>
<evidence type="ECO:0000313" key="4">
    <source>
        <dbReference type="Proteomes" id="UP000183447"/>
    </source>
</evidence>
<feature type="domain" description="SIS" evidence="2">
    <location>
        <begin position="123"/>
        <end position="261"/>
    </location>
</feature>
<dbReference type="Pfam" id="PF01418">
    <property type="entry name" value="HTH_6"/>
    <property type="match status" value="1"/>
</dbReference>
<dbReference type="Gene3D" id="1.10.10.10">
    <property type="entry name" value="Winged helix-like DNA-binding domain superfamily/Winged helix DNA-binding domain"/>
    <property type="match status" value="1"/>
</dbReference>
<gene>
    <name evidence="3" type="ORF">SAMN02983003_1123</name>
</gene>
<dbReference type="InterPro" id="IPR000281">
    <property type="entry name" value="HTH_RpiR"/>
</dbReference>
<proteinExistence type="predicted"/>
<dbReference type="RefSeq" id="WP_072339734.1">
    <property type="nucleotide sequence ID" value="NZ_FPKU01000001.1"/>
</dbReference>
<dbReference type="PANTHER" id="PTHR30514">
    <property type="entry name" value="GLUCOKINASE"/>
    <property type="match status" value="1"/>
</dbReference>
<evidence type="ECO:0000259" key="1">
    <source>
        <dbReference type="PROSITE" id="PS51071"/>
    </source>
</evidence>
<dbReference type="Pfam" id="PF01380">
    <property type="entry name" value="SIS"/>
    <property type="match status" value="1"/>
</dbReference>
<dbReference type="InterPro" id="IPR046348">
    <property type="entry name" value="SIS_dom_sf"/>
</dbReference>
<dbReference type="EMBL" id="FPKU01000001">
    <property type="protein sequence ID" value="SFZ82520.1"/>
    <property type="molecule type" value="Genomic_DNA"/>
</dbReference>
<organism evidence="3 4">
    <name type="scientific">Devosia enhydra</name>
    <dbReference type="NCBI Taxonomy" id="665118"/>
    <lineage>
        <taxon>Bacteria</taxon>
        <taxon>Pseudomonadati</taxon>
        <taxon>Pseudomonadota</taxon>
        <taxon>Alphaproteobacteria</taxon>
        <taxon>Hyphomicrobiales</taxon>
        <taxon>Devosiaceae</taxon>
        <taxon>Devosia</taxon>
    </lineage>
</organism>
<dbReference type="PROSITE" id="PS51464">
    <property type="entry name" value="SIS"/>
    <property type="match status" value="1"/>
</dbReference>
<dbReference type="SUPFAM" id="SSF53697">
    <property type="entry name" value="SIS domain"/>
    <property type="match status" value="1"/>
</dbReference>